<dbReference type="Pfam" id="PF01738">
    <property type="entry name" value="DLH"/>
    <property type="match status" value="1"/>
</dbReference>
<keyword evidence="2" id="KW-0378">Hydrolase</keyword>
<dbReference type="AlphaFoldDB" id="A0A2H3JBV0"/>
<evidence type="ECO:0000259" key="1">
    <source>
        <dbReference type="Pfam" id="PF01738"/>
    </source>
</evidence>
<dbReference type="OMA" id="NIRIFMI"/>
<organism evidence="2 3">
    <name type="scientific">Wolfiporia cocos (strain MD-104)</name>
    <name type="common">Brown rot fungus</name>
    <dbReference type="NCBI Taxonomy" id="742152"/>
    <lineage>
        <taxon>Eukaryota</taxon>
        <taxon>Fungi</taxon>
        <taxon>Dikarya</taxon>
        <taxon>Basidiomycota</taxon>
        <taxon>Agaricomycotina</taxon>
        <taxon>Agaricomycetes</taxon>
        <taxon>Polyporales</taxon>
        <taxon>Phaeolaceae</taxon>
        <taxon>Wolfiporia</taxon>
    </lineage>
</organism>
<dbReference type="InterPro" id="IPR029058">
    <property type="entry name" value="AB_hydrolase_fold"/>
</dbReference>
<sequence length="275" mass="30212">MLITKTYVDVPSKLDPKGGNIRIFMISPNIPAYPQAKFPGVVCFIEIYQVTGPVERFAGQIASHGYVVACPSSFHEFEGPEPIPYDVEGTDRGNKYKAEKELAGYDEDATLAIDLLCSLPNCNGRIATTGMCLGGHLAFRAAFDARVLASVCFFATDIHSATFGKGQNDDSLVRVRNGDLTGRGELVMIFGKQDTHVPRVGRDLIRTTLEDANVTTSFLEVQAQHAFIRDESSKDRWDAALTRTLFGFMVEVFERTVWRDLGPRLGSGGAIEHVC</sequence>
<proteinExistence type="predicted"/>
<dbReference type="SUPFAM" id="SSF53474">
    <property type="entry name" value="alpha/beta-Hydrolases"/>
    <property type="match status" value="1"/>
</dbReference>
<name>A0A2H3JBV0_WOLCO</name>
<dbReference type="Proteomes" id="UP000218811">
    <property type="component" value="Unassembled WGS sequence"/>
</dbReference>
<dbReference type="OrthoDB" id="58297at2759"/>
<dbReference type="InterPro" id="IPR002925">
    <property type="entry name" value="Dienelactn_hydro"/>
</dbReference>
<dbReference type="Gene3D" id="3.40.50.1820">
    <property type="entry name" value="alpha/beta hydrolase"/>
    <property type="match status" value="1"/>
</dbReference>
<reference evidence="2 3" key="1">
    <citation type="journal article" date="2012" name="Science">
        <title>The Paleozoic origin of enzymatic lignin decomposition reconstructed from 31 fungal genomes.</title>
        <authorList>
            <person name="Floudas D."/>
            <person name="Binder M."/>
            <person name="Riley R."/>
            <person name="Barry K."/>
            <person name="Blanchette R.A."/>
            <person name="Henrissat B."/>
            <person name="Martinez A.T."/>
            <person name="Otillar R."/>
            <person name="Spatafora J.W."/>
            <person name="Yadav J.S."/>
            <person name="Aerts A."/>
            <person name="Benoit I."/>
            <person name="Boyd A."/>
            <person name="Carlson A."/>
            <person name="Copeland A."/>
            <person name="Coutinho P.M."/>
            <person name="de Vries R.P."/>
            <person name="Ferreira P."/>
            <person name="Findley K."/>
            <person name="Foster B."/>
            <person name="Gaskell J."/>
            <person name="Glotzer D."/>
            <person name="Gorecki P."/>
            <person name="Heitman J."/>
            <person name="Hesse C."/>
            <person name="Hori C."/>
            <person name="Igarashi K."/>
            <person name="Jurgens J.A."/>
            <person name="Kallen N."/>
            <person name="Kersten P."/>
            <person name="Kohler A."/>
            <person name="Kuees U."/>
            <person name="Kumar T.K.A."/>
            <person name="Kuo A."/>
            <person name="LaButti K."/>
            <person name="Larrondo L.F."/>
            <person name="Lindquist E."/>
            <person name="Ling A."/>
            <person name="Lombard V."/>
            <person name="Lucas S."/>
            <person name="Lundell T."/>
            <person name="Martin R."/>
            <person name="McLaughlin D.J."/>
            <person name="Morgenstern I."/>
            <person name="Morin E."/>
            <person name="Murat C."/>
            <person name="Nagy L.G."/>
            <person name="Nolan M."/>
            <person name="Ohm R.A."/>
            <person name="Patyshakuliyeva A."/>
            <person name="Rokas A."/>
            <person name="Ruiz-Duenas F.J."/>
            <person name="Sabat G."/>
            <person name="Salamov A."/>
            <person name="Samejima M."/>
            <person name="Schmutz J."/>
            <person name="Slot J.C."/>
            <person name="St John F."/>
            <person name="Stenlid J."/>
            <person name="Sun H."/>
            <person name="Sun S."/>
            <person name="Syed K."/>
            <person name="Tsang A."/>
            <person name="Wiebenga A."/>
            <person name="Young D."/>
            <person name="Pisabarro A."/>
            <person name="Eastwood D.C."/>
            <person name="Martin F."/>
            <person name="Cullen D."/>
            <person name="Grigoriev I.V."/>
            <person name="Hibbett D.S."/>
        </authorList>
    </citation>
    <scope>NUCLEOTIDE SEQUENCE [LARGE SCALE GENOMIC DNA]</scope>
    <source>
        <strain evidence="2 3">MD-104</strain>
    </source>
</reference>
<evidence type="ECO:0000313" key="2">
    <source>
        <dbReference type="EMBL" id="PCH39666.1"/>
    </source>
</evidence>
<dbReference type="GO" id="GO:0016787">
    <property type="term" value="F:hydrolase activity"/>
    <property type="evidence" value="ECO:0007669"/>
    <property type="project" value="UniProtKB-KW"/>
</dbReference>
<accession>A0A2H3JBV0</accession>
<gene>
    <name evidence="2" type="ORF">WOLCODRAFT_29679</name>
</gene>
<dbReference type="PANTHER" id="PTHR47562">
    <property type="match status" value="1"/>
</dbReference>
<dbReference type="PANTHER" id="PTHR47562:SF2">
    <property type="entry name" value="CARBOXYMETHYLENEBUTENOLIDASE-RELATED"/>
    <property type="match status" value="1"/>
</dbReference>
<keyword evidence="3" id="KW-1185">Reference proteome</keyword>
<evidence type="ECO:0000313" key="3">
    <source>
        <dbReference type="Proteomes" id="UP000218811"/>
    </source>
</evidence>
<dbReference type="STRING" id="742152.A0A2H3JBV0"/>
<protein>
    <submittedName>
        <fullName evidence="2">Dienelactone hydrolase</fullName>
    </submittedName>
</protein>
<dbReference type="EMBL" id="KB468031">
    <property type="protein sequence ID" value="PCH39666.1"/>
    <property type="molecule type" value="Genomic_DNA"/>
</dbReference>
<feature type="domain" description="Dienelactone hydrolase" evidence="1">
    <location>
        <begin position="35"/>
        <end position="242"/>
    </location>
</feature>